<evidence type="ECO:0008006" key="10">
    <source>
        <dbReference type="Google" id="ProtNLM"/>
    </source>
</evidence>
<dbReference type="Pfam" id="PF02518">
    <property type="entry name" value="HATPase_c"/>
    <property type="match status" value="1"/>
</dbReference>
<dbReference type="SMART" id="SM00387">
    <property type="entry name" value="HATPase_c"/>
    <property type="match status" value="1"/>
</dbReference>
<dbReference type="SUPFAM" id="SSF55874">
    <property type="entry name" value="ATPase domain of HSP90 chaperone/DNA topoisomerase II/histidine kinase"/>
    <property type="match status" value="1"/>
</dbReference>
<keyword evidence="5" id="KW-1133">Transmembrane helix</keyword>
<feature type="compositionally biased region" description="Polar residues" evidence="4">
    <location>
        <begin position="156"/>
        <end position="167"/>
    </location>
</feature>
<dbReference type="RefSeq" id="XP_064724945.1">
    <property type="nucleotide sequence ID" value="XM_064879362.1"/>
</dbReference>
<dbReference type="SMART" id="SM00388">
    <property type="entry name" value="HisKA"/>
    <property type="match status" value="1"/>
</dbReference>
<dbReference type="Gene3D" id="1.10.287.130">
    <property type="match status" value="1"/>
</dbReference>
<dbReference type="SUPFAM" id="SSF47384">
    <property type="entry name" value="Homodimeric domain of signal transducing histidine kinase"/>
    <property type="match status" value="1"/>
</dbReference>
<dbReference type="GeneID" id="90004423"/>
<evidence type="ECO:0000313" key="9">
    <source>
        <dbReference type="Proteomes" id="UP001334248"/>
    </source>
</evidence>
<dbReference type="Gene3D" id="3.30.565.10">
    <property type="entry name" value="Histidine kinase-like ATPase, C-terminal domain"/>
    <property type="match status" value="1"/>
</dbReference>
<feature type="transmembrane region" description="Helical" evidence="5">
    <location>
        <begin position="215"/>
        <end position="232"/>
    </location>
</feature>
<feature type="transmembrane region" description="Helical" evidence="5">
    <location>
        <begin position="271"/>
        <end position="300"/>
    </location>
</feature>
<dbReference type="InterPro" id="IPR036097">
    <property type="entry name" value="HisK_dim/P_sf"/>
</dbReference>
<feature type="compositionally biased region" description="Basic and acidic residues" evidence="4">
    <location>
        <begin position="126"/>
        <end position="138"/>
    </location>
</feature>
<evidence type="ECO:0000256" key="5">
    <source>
        <dbReference type="SAM" id="Phobius"/>
    </source>
</evidence>
<dbReference type="InterPro" id="IPR005330">
    <property type="entry name" value="MHYT_dom"/>
</dbReference>
<reference evidence="8 9" key="1">
    <citation type="journal article" date="2023" name="Res Sq">
        <title>Genomic and morphological characterization of Knufia obscura isolated from the Mars 2020 spacecraft assembly facility.</title>
        <authorList>
            <person name="Chander A.M."/>
            <person name="Teixeira M.M."/>
            <person name="Singh N.K."/>
            <person name="Williams M.P."/>
            <person name="Parker C.W."/>
            <person name="Leo P."/>
            <person name="Stajich J.E."/>
            <person name="Torok T."/>
            <person name="Tighe S."/>
            <person name="Mason C.E."/>
            <person name="Venkateswaran K."/>
        </authorList>
    </citation>
    <scope>NUCLEOTIDE SEQUENCE [LARGE SCALE GENOMIC DNA]</scope>
    <source>
        <strain evidence="8 9">CCFEE 5817</strain>
    </source>
</reference>
<dbReference type="PANTHER" id="PTHR45339:SF1">
    <property type="entry name" value="HYBRID SIGNAL TRANSDUCTION HISTIDINE KINASE J"/>
    <property type="match status" value="1"/>
</dbReference>
<name>A0ABR0R8C0_9EURO</name>
<keyword evidence="2" id="KW-0902">Two-component regulatory system</keyword>
<dbReference type="EMBL" id="JAVHJV010000022">
    <property type="protein sequence ID" value="KAK5936855.1"/>
    <property type="molecule type" value="Genomic_DNA"/>
</dbReference>
<dbReference type="PROSITE" id="PS50110">
    <property type="entry name" value="RESPONSE_REGULATORY"/>
    <property type="match status" value="1"/>
</dbReference>
<dbReference type="Pfam" id="PF00072">
    <property type="entry name" value="Response_reg"/>
    <property type="match status" value="1"/>
</dbReference>
<keyword evidence="5" id="KW-0812">Transmembrane</keyword>
<evidence type="ECO:0000256" key="2">
    <source>
        <dbReference type="ARBA" id="ARBA00023012"/>
    </source>
</evidence>
<dbReference type="CDD" id="cd16922">
    <property type="entry name" value="HATPase_EvgS-ArcB-TorS-like"/>
    <property type="match status" value="1"/>
</dbReference>
<feature type="transmembrane region" description="Helical" evidence="5">
    <location>
        <begin position="191"/>
        <end position="209"/>
    </location>
</feature>
<feature type="region of interest" description="Disordered" evidence="4">
    <location>
        <begin position="69"/>
        <end position="167"/>
    </location>
</feature>
<dbReference type="InterPro" id="IPR001789">
    <property type="entry name" value="Sig_transdc_resp-reg_receiver"/>
</dbReference>
<feature type="transmembrane region" description="Helical" evidence="5">
    <location>
        <begin position="312"/>
        <end position="333"/>
    </location>
</feature>
<feature type="modified residue" description="4-aspartylphosphate" evidence="3">
    <location>
        <position position="818"/>
    </location>
</feature>
<dbReference type="Proteomes" id="UP001334248">
    <property type="component" value="Unassembled WGS sequence"/>
</dbReference>
<dbReference type="PRINTS" id="PR00344">
    <property type="entry name" value="BCTRLSENSOR"/>
</dbReference>
<organism evidence="8 9">
    <name type="scientific">Knufia obscura</name>
    <dbReference type="NCBI Taxonomy" id="1635080"/>
    <lineage>
        <taxon>Eukaryota</taxon>
        <taxon>Fungi</taxon>
        <taxon>Dikarya</taxon>
        <taxon>Ascomycota</taxon>
        <taxon>Pezizomycotina</taxon>
        <taxon>Eurotiomycetes</taxon>
        <taxon>Chaetothyriomycetidae</taxon>
        <taxon>Chaetothyriales</taxon>
        <taxon>Trichomeriaceae</taxon>
        <taxon>Knufia</taxon>
    </lineage>
</organism>
<dbReference type="InterPro" id="IPR003661">
    <property type="entry name" value="HisK_dim/P_dom"/>
</dbReference>
<protein>
    <recommendedName>
        <fullName evidence="10">Histidine kinase</fullName>
    </recommendedName>
</protein>
<dbReference type="InterPro" id="IPR003594">
    <property type="entry name" value="HATPase_dom"/>
</dbReference>
<feature type="transmembrane region" description="Helical" evidence="5">
    <location>
        <begin position="16"/>
        <end position="38"/>
    </location>
</feature>
<evidence type="ECO:0000256" key="3">
    <source>
        <dbReference type="PROSITE-ProRule" id="PRU00169"/>
    </source>
</evidence>
<dbReference type="Gene3D" id="3.40.50.2300">
    <property type="match status" value="1"/>
</dbReference>
<keyword evidence="1 3" id="KW-0597">Phosphoprotein</keyword>
<gene>
    <name evidence="8" type="ORF">PMZ80_010974</name>
</gene>
<dbReference type="PROSITE" id="PS50109">
    <property type="entry name" value="HIS_KIN"/>
    <property type="match status" value="1"/>
</dbReference>
<dbReference type="InterPro" id="IPR004358">
    <property type="entry name" value="Sig_transdc_His_kin-like_C"/>
</dbReference>
<keyword evidence="5" id="KW-0472">Membrane</keyword>
<evidence type="ECO:0000256" key="4">
    <source>
        <dbReference type="SAM" id="MobiDB-lite"/>
    </source>
</evidence>
<dbReference type="SMART" id="SM00448">
    <property type="entry name" value="REC"/>
    <property type="match status" value="1"/>
</dbReference>
<dbReference type="Pfam" id="PF00512">
    <property type="entry name" value="HisKA"/>
    <property type="match status" value="1"/>
</dbReference>
<comment type="caution">
    <text evidence="8">The sequence shown here is derived from an EMBL/GenBank/DDBJ whole genome shotgun (WGS) entry which is preliminary data.</text>
</comment>
<dbReference type="InterPro" id="IPR005467">
    <property type="entry name" value="His_kinase_dom"/>
</dbReference>
<feature type="domain" description="Response regulatory" evidence="7">
    <location>
        <begin position="767"/>
        <end position="900"/>
    </location>
</feature>
<sequence>MLAYELDVSIGLNAPLTALSAFLAVFFTFVALASDLVWENYTRSRRRSHRNHSRKSRLGQYLESVRPKIRYSESSEPLVRHSEDHETNDTRPLSSSPAPLHPQRQASSDSAPTFMRPDLNRGGSGKTDDGFRDSRSSLDRQGSGNDHDEFDDTETSSDYSLSRRQSDTTSEASSYGIGLIHSAKLAKTTRTGNPLLLMVIALWSGLTFLNIAKGFFWSLAITSMHYSGIMALRVPQGWCTLEPGLVLLSAIISWVVCTVGCILMAQMETFLVQQILFAVVATTGVAAMHFTGMAAVRFWTNAAAQKTRGYPTGLSVAIVCIATMTCLSANGLLVHSATVARDKLTEVIRTRRKLWAALAQKENAEASAQARSEFIASASHEIRTPLHQLQGYGDLLARERLTEEGRILLCAIQDATKTLSLITNNVLDWSRLEKGESAHRPTFLDIRNVIDSVLGLLPNRNEDNQVEILVSISPDAPASLFMDELSLTRIILNLLSNACKFTTHGYILLTVNTANDSLIIAVEDTGCGVPTSFLPQLFEPFKQAETRGAERGTGLGLSIVKQLLAKMRGVIEVDSHYRDDPDVGPEKQGSTFTVTIPLLEGPSGIDDRPKPVPGTRIAIFEDQNARLTDGLKKAWAIVGIEMHIVDLSQLSDSFKYVWASASVLAQQPELLGHLTTHANWLVLVPYDSENSLYEVLGARPPPHFVPVRRPLAWHRIMKSIEGVRDMPLKTEVGRPSVRFAEDVEVMNEPQPTADSITAPGSEELAPTIMLVEDNKINQKLGVKMLRKLGYNVVVADDGQEAIDLLIEQDESIDLILMDQSMPRKDGLEATREIREMEEHGKLKGSRSLRGTRREGRRIIIAVTAVVGPAHEAMCKTVGTDAFLPKPLSLVRLKEVLAVWLDDSSEQVNGN</sequence>
<dbReference type="InterPro" id="IPR036890">
    <property type="entry name" value="HATPase_C_sf"/>
</dbReference>
<proteinExistence type="predicted"/>
<dbReference type="Pfam" id="PF03707">
    <property type="entry name" value="MHYT"/>
    <property type="match status" value="3"/>
</dbReference>
<dbReference type="PANTHER" id="PTHR45339">
    <property type="entry name" value="HYBRID SIGNAL TRANSDUCTION HISTIDINE KINASE J"/>
    <property type="match status" value="1"/>
</dbReference>
<dbReference type="SUPFAM" id="SSF52172">
    <property type="entry name" value="CheY-like"/>
    <property type="match status" value="1"/>
</dbReference>
<evidence type="ECO:0000256" key="1">
    <source>
        <dbReference type="ARBA" id="ARBA00022553"/>
    </source>
</evidence>
<feature type="compositionally biased region" description="Basic and acidic residues" evidence="4">
    <location>
        <begin position="70"/>
        <end position="89"/>
    </location>
</feature>
<evidence type="ECO:0000313" key="8">
    <source>
        <dbReference type="EMBL" id="KAK5936855.1"/>
    </source>
</evidence>
<feature type="transmembrane region" description="Helical" evidence="5">
    <location>
        <begin position="244"/>
        <end position="265"/>
    </location>
</feature>
<evidence type="ECO:0000259" key="7">
    <source>
        <dbReference type="PROSITE" id="PS50110"/>
    </source>
</evidence>
<feature type="domain" description="Histidine kinase" evidence="6">
    <location>
        <begin position="377"/>
        <end position="600"/>
    </location>
</feature>
<keyword evidence="9" id="KW-1185">Reference proteome</keyword>
<dbReference type="CDD" id="cd00082">
    <property type="entry name" value="HisKA"/>
    <property type="match status" value="1"/>
</dbReference>
<dbReference type="CDD" id="cd17546">
    <property type="entry name" value="REC_hyHK_CKI1_RcsC-like"/>
    <property type="match status" value="1"/>
</dbReference>
<evidence type="ECO:0000259" key="6">
    <source>
        <dbReference type="PROSITE" id="PS50109"/>
    </source>
</evidence>
<accession>A0ABR0R8C0</accession>
<dbReference type="InterPro" id="IPR011006">
    <property type="entry name" value="CheY-like_superfamily"/>
</dbReference>